<keyword evidence="1" id="KW-1133">Transmembrane helix</keyword>
<dbReference type="Proteomes" id="UP000589716">
    <property type="component" value="Unassembled WGS sequence"/>
</dbReference>
<evidence type="ECO:0000313" key="3">
    <source>
        <dbReference type="EMBL" id="NZA03238.1"/>
    </source>
</evidence>
<evidence type="ECO:0000259" key="2">
    <source>
        <dbReference type="Pfam" id="PF07786"/>
    </source>
</evidence>
<feature type="transmembrane region" description="Helical" evidence="1">
    <location>
        <begin position="230"/>
        <end position="250"/>
    </location>
</feature>
<evidence type="ECO:0000256" key="1">
    <source>
        <dbReference type="SAM" id="Phobius"/>
    </source>
</evidence>
<feature type="domain" description="Heparan-alpha-glucosaminide N-acetyltransferase catalytic" evidence="2">
    <location>
        <begin position="7"/>
        <end position="238"/>
    </location>
</feature>
<feature type="transmembrane region" description="Helical" evidence="1">
    <location>
        <begin position="82"/>
        <end position="99"/>
    </location>
</feature>
<sequence>MAATQPRFDAIDALRGAAMLWMTAYHFAFDLNHFGHIRQNFYEDPVWTWQRTGIVSLFLLCAGMGQVVAVQRGQSWPRFARRWVQVAGCAALVSLGSLWMFPRSWISFGVLHGMAVMLVVTRWALVRGWLRGAVPWLAGAALIAAAPLLGAALRTQAPAAMAAAFDSRWLNWLGVVTLKPPTEDWVPLLPWLGVMWLGVGLMQWPTGRGWLARPPGAVGRALAPLGRWSLSYYMLHQPVLIGALMAWAALR</sequence>
<dbReference type="AlphaFoldDB" id="A0A853IZ70"/>
<feature type="transmembrane region" description="Helical" evidence="1">
    <location>
        <begin position="12"/>
        <end position="29"/>
    </location>
</feature>
<feature type="transmembrane region" description="Helical" evidence="1">
    <location>
        <begin position="49"/>
        <end position="70"/>
    </location>
</feature>
<keyword evidence="1" id="KW-0472">Membrane</keyword>
<protein>
    <submittedName>
        <fullName evidence="3">DUF1624 domain-containing protein</fullName>
    </submittedName>
</protein>
<name>A0A853IZ70_9BURK</name>
<reference evidence="3 4" key="1">
    <citation type="submission" date="2020-07" db="EMBL/GenBank/DDBJ databases">
        <authorList>
            <person name="Maaloum M."/>
        </authorList>
    </citation>
    <scope>NUCLEOTIDE SEQUENCE [LARGE SCALE GENOMIC DNA]</scope>
    <source>
        <strain evidence="3 4">GCS-AN-3</strain>
    </source>
</reference>
<accession>A0A853IZ70</accession>
<keyword evidence="1" id="KW-0812">Transmembrane</keyword>
<comment type="caution">
    <text evidence="3">The sequence shown here is derived from an EMBL/GenBank/DDBJ whole genome shotgun (WGS) entry which is preliminary data.</text>
</comment>
<dbReference type="InterPro" id="IPR012429">
    <property type="entry name" value="HGSNAT_cat"/>
</dbReference>
<dbReference type="RefSeq" id="WP_180551487.1">
    <property type="nucleotide sequence ID" value="NZ_JACCKX010000001.1"/>
</dbReference>
<evidence type="ECO:0000313" key="4">
    <source>
        <dbReference type="Proteomes" id="UP000589716"/>
    </source>
</evidence>
<feature type="transmembrane region" description="Helical" evidence="1">
    <location>
        <begin position="185"/>
        <end position="204"/>
    </location>
</feature>
<feature type="transmembrane region" description="Helical" evidence="1">
    <location>
        <begin position="105"/>
        <end position="125"/>
    </location>
</feature>
<keyword evidence="4" id="KW-1185">Reference proteome</keyword>
<organism evidence="3 4">
    <name type="scientific">Ottowia beijingensis</name>
    <dbReference type="NCBI Taxonomy" id="1207057"/>
    <lineage>
        <taxon>Bacteria</taxon>
        <taxon>Pseudomonadati</taxon>
        <taxon>Pseudomonadota</taxon>
        <taxon>Betaproteobacteria</taxon>
        <taxon>Burkholderiales</taxon>
        <taxon>Comamonadaceae</taxon>
        <taxon>Ottowia</taxon>
    </lineage>
</organism>
<proteinExistence type="predicted"/>
<feature type="transmembrane region" description="Helical" evidence="1">
    <location>
        <begin position="137"/>
        <end position="165"/>
    </location>
</feature>
<dbReference type="Pfam" id="PF07786">
    <property type="entry name" value="HGSNAT_cat"/>
    <property type="match status" value="1"/>
</dbReference>
<dbReference type="EMBL" id="JACCKX010000001">
    <property type="protein sequence ID" value="NZA03238.1"/>
    <property type="molecule type" value="Genomic_DNA"/>
</dbReference>
<gene>
    <name evidence="3" type="ORF">H0I39_18670</name>
</gene>